<feature type="signal peptide" evidence="2">
    <location>
        <begin position="1"/>
        <end position="21"/>
    </location>
</feature>
<evidence type="ECO:0000313" key="3">
    <source>
        <dbReference type="EMBL" id="KAJ5599336.1"/>
    </source>
</evidence>
<feature type="region of interest" description="Disordered" evidence="1">
    <location>
        <begin position="288"/>
        <end position="314"/>
    </location>
</feature>
<gene>
    <name evidence="3" type="ORF">N7450_000403</name>
</gene>
<reference evidence="3 4" key="1">
    <citation type="journal article" date="2023" name="IMA Fungus">
        <title>Comparative genomic study of the Penicillium genus elucidates a diverse pangenome and 15 lateral gene transfer events.</title>
        <authorList>
            <person name="Petersen C."/>
            <person name="Sorensen T."/>
            <person name="Nielsen M.R."/>
            <person name="Sondergaard T.E."/>
            <person name="Sorensen J.L."/>
            <person name="Fitzpatrick D.A."/>
            <person name="Frisvad J.C."/>
            <person name="Nielsen K.L."/>
        </authorList>
    </citation>
    <scope>NUCLEOTIDE SEQUENCE [LARGE SCALE GENOMIC DNA]</scope>
    <source>
        <strain evidence="3 4">IBT 29057</strain>
    </source>
</reference>
<evidence type="ECO:0000313" key="4">
    <source>
        <dbReference type="Proteomes" id="UP001216150"/>
    </source>
</evidence>
<evidence type="ECO:0000256" key="1">
    <source>
        <dbReference type="SAM" id="MobiDB-lite"/>
    </source>
</evidence>
<feature type="compositionally biased region" description="Basic and acidic residues" evidence="1">
    <location>
        <begin position="456"/>
        <end position="476"/>
    </location>
</feature>
<dbReference type="Proteomes" id="UP001216150">
    <property type="component" value="Unassembled WGS sequence"/>
</dbReference>
<feature type="compositionally biased region" description="Basic and acidic residues" evidence="1">
    <location>
        <begin position="294"/>
        <end position="314"/>
    </location>
</feature>
<feature type="region of interest" description="Disordered" evidence="1">
    <location>
        <begin position="159"/>
        <end position="213"/>
    </location>
</feature>
<name>A0AAD6E2P9_9EURO</name>
<keyword evidence="2" id="KW-0732">Signal</keyword>
<sequence length="485" mass="55263">MRYTLINGLLMLAISPFTALALPVDPNDQGGVWDPSGQYRKGHYDGQGNFIGNDVGRTGYENGYQNEQWRNEQNQNYQNGQWRDNYQNDQYNQNGQYNQDGRYNQAGRWQRRWVPGQGVAEAAGLHNHGTQFGTPRVGVPGTGIHARNWPYDNNNNNNGGWTDANGQWHANNQQGGWTDANGQWHANNQQGGWTDANGQWHANNNNNGAGWTDANGQWHANNNQQGGWTDANGQWHANQKRGFEPTATTNLASNPNLLNQAQASNPLNAGQGNIAGAGAGINNAAGLPHVPRHYNPDEYDHDRYNNDHYDNSYNDGYRDGRYNNEEDRRVAEHVVGNILTRRIWPFSSWNRDDDRNWDRNCDRNDWNCRNRYNDNGRYNDNDRYGYDKCKSDDRADRSGWSCRSDWDRTRATPTPRVWTRNTPNDNAKFDNKDVDYSDKVNKVNAGTGASTNADYKGYENKDLNKDLKNKDYDKKKATTTTTDKQ</sequence>
<dbReference type="EMBL" id="JAQJAC010000001">
    <property type="protein sequence ID" value="KAJ5599336.1"/>
    <property type="molecule type" value="Genomic_DNA"/>
</dbReference>
<dbReference type="AlphaFoldDB" id="A0AAD6E2P9"/>
<keyword evidence="4" id="KW-1185">Reference proteome</keyword>
<organism evidence="3 4">
    <name type="scientific">Penicillium hetheringtonii</name>
    <dbReference type="NCBI Taxonomy" id="911720"/>
    <lineage>
        <taxon>Eukaryota</taxon>
        <taxon>Fungi</taxon>
        <taxon>Dikarya</taxon>
        <taxon>Ascomycota</taxon>
        <taxon>Pezizomycotina</taxon>
        <taxon>Eurotiomycetes</taxon>
        <taxon>Eurotiomycetidae</taxon>
        <taxon>Eurotiales</taxon>
        <taxon>Aspergillaceae</taxon>
        <taxon>Penicillium</taxon>
    </lineage>
</organism>
<evidence type="ECO:0000256" key="2">
    <source>
        <dbReference type="SAM" id="SignalP"/>
    </source>
</evidence>
<proteinExistence type="predicted"/>
<protein>
    <submittedName>
        <fullName evidence="3">Uncharacterized protein</fullName>
    </submittedName>
</protein>
<feature type="compositionally biased region" description="Basic and acidic residues" evidence="1">
    <location>
        <begin position="377"/>
        <end position="397"/>
    </location>
</feature>
<feature type="compositionally biased region" description="Basic and acidic residues" evidence="1">
    <location>
        <begin position="427"/>
        <end position="441"/>
    </location>
</feature>
<feature type="compositionally biased region" description="Polar residues" evidence="1">
    <location>
        <begin position="164"/>
        <end position="192"/>
    </location>
</feature>
<accession>A0AAD6E2P9</accession>
<feature type="chain" id="PRO_5042145178" evidence="2">
    <location>
        <begin position="22"/>
        <end position="485"/>
    </location>
</feature>
<feature type="region of interest" description="Disordered" evidence="1">
    <location>
        <begin position="377"/>
        <end position="400"/>
    </location>
</feature>
<feature type="region of interest" description="Disordered" evidence="1">
    <location>
        <begin position="412"/>
        <end position="485"/>
    </location>
</feature>
<comment type="caution">
    <text evidence="3">The sequence shown here is derived from an EMBL/GenBank/DDBJ whole genome shotgun (WGS) entry which is preliminary data.</text>
</comment>
<feature type="compositionally biased region" description="Low complexity" evidence="1">
    <location>
        <begin position="196"/>
        <end position="213"/>
    </location>
</feature>